<evidence type="ECO:0000256" key="3">
    <source>
        <dbReference type="ARBA" id="ARBA00023125"/>
    </source>
</evidence>
<dbReference type="InterPro" id="IPR036388">
    <property type="entry name" value="WH-like_DNA-bd_sf"/>
</dbReference>
<protein>
    <submittedName>
        <fullName evidence="8">Res</fullName>
    </submittedName>
</protein>
<dbReference type="Proteomes" id="UP000279284">
    <property type="component" value="Chromosome"/>
</dbReference>
<feature type="domain" description="Resolvase/invertase-type recombinase catalytic" evidence="7">
    <location>
        <begin position="6"/>
        <end position="165"/>
    </location>
</feature>
<accession>A0A448D9X7</accession>
<reference evidence="8 9" key="1">
    <citation type="submission" date="2018-12" db="EMBL/GenBank/DDBJ databases">
        <authorList>
            <consortium name="Pathogen Informatics"/>
        </authorList>
    </citation>
    <scope>NUCLEOTIDE SEQUENCE [LARGE SCALE GENOMIC DNA]</scope>
    <source>
        <strain evidence="8 9">NCTC10296</strain>
    </source>
</reference>
<dbReference type="AlphaFoldDB" id="A0A448D9X7"/>
<dbReference type="Gene3D" id="3.40.50.1390">
    <property type="entry name" value="Resolvase, N-terminal catalytic domain"/>
    <property type="match status" value="1"/>
</dbReference>
<organism evidence="8 9">
    <name type="scientific">Neisseria canis</name>
    <dbReference type="NCBI Taxonomy" id="493"/>
    <lineage>
        <taxon>Bacteria</taxon>
        <taxon>Pseudomonadati</taxon>
        <taxon>Pseudomonadota</taxon>
        <taxon>Betaproteobacteria</taxon>
        <taxon>Neisseriales</taxon>
        <taxon>Neisseriaceae</taxon>
        <taxon>Neisseria</taxon>
    </lineage>
</organism>
<dbReference type="SMART" id="SM00857">
    <property type="entry name" value="Resolvase"/>
    <property type="match status" value="1"/>
</dbReference>
<dbReference type="SUPFAM" id="SSF53041">
    <property type="entry name" value="Resolvase-like"/>
    <property type="match status" value="1"/>
</dbReference>
<evidence type="ECO:0000259" key="7">
    <source>
        <dbReference type="PROSITE" id="PS51736"/>
    </source>
</evidence>
<dbReference type="KEGG" id="nci:NCTC10296_01765"/>
<dbReference type="GO" id="GO:0000150">
    <property type="term" value="F:DNA strand exchange activity"/>
    <property type="evidence" value="ECO:0007669"/>
    <property type="project" value="InterPro"/>
</dbReference>
<keyword evidence="9" id="KW-1185">Reference proteome</keyword>
<dbReference type="InterPro" id="IPR006119">
    <property type="entry name" value="Resolv_N"/>
</dbReference>
<evidence type="ECO:0000256" key="2">
    <source>
        <dbReference type="ARBA" id="ARBA00022908"/>
    </source>
</evidence>
<dbReference type="InterPro" id="IPR036162">
    <property type="entry name" value="Resolvase-like_N_sf"/>
</dbReference>
<evidence type="ECO:0000256" key="6">
    <source>
        <dbReference type="PROSITE-ProRule" id="PRU10137"/>
    </source>
</evidence>
<dbReference type="Gene3D" id="1.10.10.10">
    <property type="entry name" value="Winged helix-like DNA-binding domain superfamily/Winged helix DNA-binding domain"/>
    <property type="match status" value="1"/>
</dbReference>
<dbReference type="SUPFAM" id="SSF46689">
    <property type="entry name" value="Homeodomain-like"/>
    <property type="match status" value="1"/>
</dbReference>
<dbReference type="InterPro" id="IPR006118">
    <property type="entry name" value="Recombinase_CS"/>
</dbReference>
<dbReference type="Pfam" id="PF00239">
    <property type="entry name" value="Resolvase"/>
    <property type="match status" value="1"/>
</dbReference>
<proteinExistence type="inferred from homology"/>
<dbReference type="RefSeq" id="WP_085415793.1">
    <property type="nucleotide sequence ID" value="NZ_CAUJPY010000032.1"/>
</dbReference>
<evidence type="ECO:0000256" key="4">
    <source>
        <dbReference type="ARBA" id="ARBA00023172"/>
    </source>
</evidence>
<name>A0A448D9X7_9NEIS</name>
<dbReference type="PROSITE" id="PS51736">
    <property type="entry name" value="RECOMBINASES_3"/>
    <property type="match status" value="1"/>
</dbReference>
<dbReference type="GO" id="GO:0003677">
    <property type="term" value="F:DNA binding"/>
    <property type="evidence" value="ECO:0007669"/>
    <property type="project" value="UniProtKB-KW"/>
</dbReference>
<dbReference type="InterPro" id="IPR009057">
    <property type="entry name" value="Homeodomain-like_sf"/>
</dbReference>
<gene>
    <name evidence="8" type="primary">pinR</name>
    <name evidence="8" type="ORF">NCTC10296_01765</name>
</gene>
<evidence type="ECO:0000256" key="1">
    <source>
        <dbReference type="ARBA" id="ARBA00009913"/>
    </source>
</evidence>
<dbReference type="OrthoDB" id="8585334at2"/>
<dbReference type="STRING" id="493.BWD07_02460"/>
<feature type="active site" description="O-(5'-phospho-DNA)-serine intermediate" evidence="5 6">
    <location>
        <position position="14"/>
    </location>
</feature>
<keyword evidence="2" id="KW-0229">DNA integration</keyword>
<dbReference type="PANTHER" id="PTHR30461">
    <property type="entry name" value="DNA-INVERTASE FROM LAMBDOID PROPHAGE"/>
    <property type="match status" value="1"/>
</dbReference>
<comment type="similarity">
    <text evidence="1">Belongs to the site-specific recombinase resolvase family.</text>
</comment>
<keyword evidence="4" id="KW-0233">DNA recombination</keyword>
<dbReference type="GO" id="GO:0015074">
    <property type="term" value="P:DNA integration"/>
    <property type="evidence" value="ECO:0007669"/>
    <property type="project" value="UniProtKB-KW"/>
</dbReference>
<dbReference type="Pfam" id="PF13384">
    <property type="entry name" value="HTH_23"/>
    <property type="match status" value="1"/>
</dbReference>
<evidence type="ECO:0000313" key="9">
    <source>
        <dbReference type="Proteomes" id="UP000279284"/>
    </source>
</evidence>
<dbReference type="InterPro" id="IPR050639">
    <property type="entry name" value="SSR_resolvase"/>
</dbReference>
<evidence type="ECO:0000256" key="5">
    <source>
        <dbReference type="PIRSR" id="PIRSR606118-50"/>
    </source>
</evidence>
<sequence>MSAPKVARIYLRVSTLQQNLERQREIIEQAKENGFYIAGVYEEKASGVNASRPELNRLISDLQEGDWVIAERLDRITRLPPREAEQLIARITEKGAKLHVPDVFSFGNIDELMGQGDSLPKYLSEPLMEALQKMFLRMALSIAHEDWKTRRERARQGIERAKKEGKMKGRPADKQLHKSIIQLTMQGISITGISSALNCSPSTVSKVRREYKKNHKSGDKDQFDIFSKGCHENVIS</sequence>
<keyword evidence="3" id="KW-0238">DNA-binding</keyword>
<dbReference type="PANTHER" id="PTHR30461:SF26">
    <property type="entry name" value="RESOLVASE HOMOLOG YNEB"/>
    <property type="match status" value="1"/>
</dbReference>
<evidence type="ECO:0000313" key="8">
    <source>
        <dbReference type="EMBL" id="VEF02383.1"/>
    </source>
</evidence>
<dbReference type="PROSITE" id="PS00397">
    <property type="entry name" value="RECOMBINASES_1"/>
    <property type="match status" value="1"/>
</dbReference>
<dbReference type="EMBL" id="LR134313">
    <property type="protein sequence ID" value="VEF02383.1"/>
    <property type="molecule type" value="Genomic_DNA"/>
</dbReference>